<reference evidence="1" key="2">
    <citation type="submission" date="2022-01" db="EMBL/GenBank/DDBJ databases">
        <authorList>
            <person name="Zivanovic Y."/>
            <person name="Moreira D."/>
            <person name="Lopez-Garcia P."/>
        </authorList>
    </citation>
    <scope>NUCLEOTIDE SEQUENCE</scope>
    <source>
        <strain evidence="1">G9</strain>
    </source>
</reference>
<dbReference type="RefSeq" id="WP_277866433.1">
    <property type="nucleotide sequence ID" value="NZ_JAKKUT010000002.1"/>
</dbReference>
<protein>
    <submittedName>
        <fullName evidence="1">Uncharacterized protein</fullName>
    </submittedName>
</protein>
<keyword evidence="2" id="KW-1185">Reference proteome</keyword>
<dbReference type="Proteomes" id="UP001154265">
    <property type="component" value="Unassembled WGS sequence"/>
</dbReference>
<sequence length="67" mass="7184">MKAFVSAATYFAVLVLGTMLINVPAIAGCPIKRPPGRISEQTVLATPMPGSSNLQVYYPGTRYSPRN</sequence>
<proteinExistence type="predicted"/>
<gene>
    <name evidence="1" type="ORF">L3556_06190</name>
</gene>
<comment type="caution">
    <text evidence="1">The sequence shown here is derived from an EMBL/GenBank/DDBJ whole genome shotgun (WGS) entry which is preliminary data.</text>
</comment>
<organism evidence="1 2">
    <name type="scientific">Candidatus Synechococcus calcipolaris G9</name>
    <dbReference type="NCBI Taxonomy" id="1497997"/>
    <lineage>
        <taxon>Bacteria</taxon>
        <taxon>Bacillati</taxon>
        <taxon>Cyanobacteriota</taxon>
        <taxon>Cyanophyceae</taxon>
        <taxon>Synechococcales</taxon>
        <taxon>Synechococcaceae</taxon>
        <taxon>Synechococcus</taxon>
    </lineage>
</organism>
<accession>A0ABT6EXJ8</accession>
<dbReference type="PROSITE" id="PS51257">
    <property type="entry name" value="PROKAR_LIPOPROTEIN"/>
    <property type="match status" value="1"/>
</dbReference>
<dbReference type="EMBL" id="JAKKUT010000002">
    <property type="protein sequence ID" value="MDG2990524.1"/>
    <property type="molecule type" value="Genomic_DNA"/>
</dbReference>
<reference evidence="1" key="1">
    <citation type="journal article" date="2022" name="Genome Biol. Evol.">
        <title>A New Gene Family Diagnostic for Intracellular Biomineralization of Amorphous Ca Carbonates by Cyanobacteria.</title>
        <authorList>
            <person name="Benzerara K."/>
            <person name="Duprat E."/>
            <person name="Bitard-Feildel T."/>
            <person name="Caumes G."/>
            <person name="Cassier-Chauvat C."/>
            <person name="Chauvat F."/>
            <person name="Dezi M."/>
            <person name="Diop S.I."/>
            <person name="Gaschignard G."/>
            <person name="Gorgen S."/>
            <person name="Gugger M."/>
            <person name="Lopez-Garcia P."/>
            <person name="Millet M."/>
            <person name="Skouri-Panet F."/>
            <person name="Moreira D."/>
            <person name="Callebaut I."/>
        </authorList>
    </citation>
    <scope>NUCLEOTIDE SEQUENCE</scope>
    <source>
        <strain evidence="1">G9</strain>
    </source>
</reference>
<name>A0ABT6EXJ8_9SYNE</name>
<evidence type="ECO:0000313" key="2">
    <source>
        <dbReference type="Proteomes" id="UP001154265"/>
    </source>
</evidence>
<evidence type="ECO:0000313" key="1">
    <source>
        <dbReference type="EMBL" id="MDG2990524.1"/>
    </source>
</evidence>